<dbReference type="PANTHER" id="PTHR34154:SF3">
    <property type="entry name" value="ALKALI-SENSITIVE LINKAGE PROTEIN 1"/>
    <property type="match status" value="1"/>
</dbReference>
<dbReference type="InterPro" id="IPR053183">
    <property type="entry name" value="ASL1"/>
</dbReference>
<evidence type="ECO:0000256" key="1">
    <source>
        <dbReference type="SAM" id="SignalP"/>
    </source>
</evidence>
<dbReference type="InterPro" id="IPR017853">
    <property type="entry name" value="GH"/>
</dbReference>
<dbReference type="PANTHER" id="PTHR34154">
    <property type="entry name" value="ALKALI-SENSITIVE LINKAGE PROTEIN 1"/>
    <property type="match status" value="1"/>
</dbReference>
<gene>
    <name evidence="3" type="ORF">SLS63_005721</name>
</gene>
<comment type="caution">
    <text evidence="3">The sequence shown here is derived from an EMBL/GenBank/DDBJ whole genome shotgun (WGS) entry which is preliminary data.</text>
</comment>
<evidence type="ECO:0000313" key="4">
    <source>
        <dbReference type="Proteomes" id="UP001430848"/>
    </source>
</evidence>
<dbReference type="Pfam" id="PF11790">
    <property type="entry name" value="Glyco_hydro_cc"/>
    <property type="match status" value="1"/>
</dbReference>
<protein>
    <recommendedName>
        <fullName evidence="2">Asl1-like glycosyl hydrolase catalytic domain-containing protein</fullName>
    </recommendedName>
</protein>
<dbReference type="EMBL" id="JAKNSF020000025">
    <property type="protein sequence ID" value="KAK7730476.1"/>
    <property type="molecule type" value="Genomic_DNA"/>
</dbReference>
<proteinExistence type="predicted"/>
<accession>A0ABR1PAR6</accession>
<dbReference type="SUPFAM" id="SSF51445">
    <property type="entry name" value="(Trans)glycosidases"/>
    <property type="match status" value="1"/>
</dbReference>
<dbReference type="InterPro" id="IPR024655">
    <property type="entry name" value="Asl1_glyco_hydro_catalytic"/>
</dbReference>
<sequence length="339" mass="36002">MKRTTATSALGASILFLHLSVSQASESASSKRGLAYIGDSHQGDINLLLSPNSRISWYYTWSANQVPDVNSTLAFVPLIHGVDDASSPDVQGAISALPASSTHLLAFNEPDGTTSSGGSSISPSDAAQSYIDHIVPLRTSSSRSWNISHPSVTGSGNGLDWLRQFNEACWDIDPDNGCPTDFVALHWYGNFEGLASWIGTVREYYTNSTSTGAVDPDNIKFWITEMALPQQDEDDTVAMMNQSLTYLDSLDYVESYSWFGAFRKDNDVNGWVGDNVALFSDDGGLTDAGALYLGGEEAGFEEGMKGSASSLGGSGSGSGLLRASLLAVFVAAMTTAVNL</sequence>
<evidence type="ECO:0000259" key="2">
    <source>
        <dbReference type="Pfam" id="PF11790"/>
    </source>
</evidence>
<evidence type="ECO:0000313" key="3">
    <source>
        <dbReference type="EMBL" id="KAK7730476.1"/>
    </source>
</evidence>
<feature type="domain" description="Asl1-like glycosyl hydrolase catalytic" evidence="2">
    <location>
        <begin position="33"/>
        <end position="292"/>
    </location>
</feature>
<dbReference type="Gene3D" id="3.20.20.80">
    <property type="entry name" value="Glycosidases"/>
    <property type="match status" value="1"/>
</dbReference>
<name>A0ABR1PAR6_DIAER</name>
<organism evidence="3 4">
    <name type="scientific">Diaporthe eres</name>
    <name type="common">Phomopsis oblonga</name>
    <dbReference type="NCBI Taxonomy" id="83184"/>
    <lineage>
        <taxon>Eukaryota</taxon>
        <taxon>Fungi</taxon>
        <taxon>Dikarya</taxon>
        <taxon>Ascomycota</taxon>
        <taxon>Pezizomycotina</taxon>
        <taxon>Sordariomycetes</taxon>
        <taxon>Sordariomycetidae</taxon>
        <taxon>Diaporthales</taxon>
        <taxon>Diaporthaceae</taxon>
        <taxon>Diaporthe</taxon>
        <taxon>Diaporthe eres species complex</taxon>
    </lineage>
</organism>
<reference evidence="3 4" key="1">
    <citation type="submission" date="2024-02" db="EMBL/GenBank/DDBJ databases">
        <title>De novo assembly and annotation of 12 fungi associated with fruit tree decline syndrome in Ontario, Canada.</title>
        <authorList>
            <person name="Sulman M."/>
            <person name="Ellouze W."/>
            <person name="Ilyukhin E."/>
        </authorList>
    </citation>
    <scope>NUCLEOTIDE SEQUENCE [LARGE SCALE GENOMIC DNA]</scope>
    <source>
        <strain evidence="3 4">M169</strain>
    </source>
</reference>
<feature type="signal peptide" evidence="1">
    <location>
        <begin position="1"/>
        <end position="24"/>
    </location>
</feature>
<keyword evidence="1" id="KW-0732">Signal</keyword>
<feature type="chain" id="PRO_5045559155" description="Asl1-like glycosyl hydrolase catalytic domain-containing protein" evidence="1">
    <location>
        <begin position="25"/>
        <end position="339"/>
    </location>
</feature>
<keyword evidence="4" id="KW-1185">Reference proteome</keyword>
<dbReference type="Proteomes" id="UP001430848">
    <property type="component" value="Unassembled WGS sequence"/>
</dbReference>